<keyword evidence="5 11" id="KW-0812">Transmembrane</keyword>
<protein>
    <submittedName>
        <fullName evidence="12">Sodium/pantothenate symporter</fullName>
    </submittedName>
</protein>
<feature type="transmembrane region" description="Helical" evidence="11">
    <location>
        <begin position="279"/>
        <end position="303"/>
    </location>
</feature>
<feature type="transmembrane region" description="Helical" evidence="11">
    <location>
        <begin position="401"/>
        <end position="425"/>
    </location>
</feature>
<keyword evidence="9" id="KW-0915">Sodium</keyword>
<dbReference type="PROSITE" id="PS50283">
    <property type="entry name" value="NA_SOLUT_SYMP_3"/>
    <property type="match status" value="1"/>
</dbReference>
<comment type="subcellular location">
    <subcellularLocation>
        <location evidence="1">Membrane</location>
        <topology evidence="1">Multi-pass membrane protein</topology>
    </subcellularLocation>
</comment>
<dbReference type="AlphaFoldDB" id="A0A329E642"/>
<evidence type="ECO:0000256" key="6">
    <source>
        <dbReference type="ARBA" id="ARBA00022847"/>
    </source>
</evidence>
<evidence type="ECO:0000256" key="4">
    <source>
        <dbReference type="ARBA" id="ARBA00022475"/>
    </source>
</evidence>
<dbReference type="InterPro" id="IPR050277">
    <property type="entry name" value="Sodium:Solute_Symporter"/>
</dbReference>
<dbReference type="Pfam" id="PF00474">
    <property type="entry name" value="SSF"/>
    <property type="match status" value="1"/>
</dbReference>
<dbReference type="InterPro" id="IPR011849">
    <property type="entry name" value="Na/pantothenate_symporter"/>
</dbReference>
<dbReference type="GO" id="GO:0015293">
    <property type="term" value="F:symporter activity"/>
    <property type="evidence" value="ECO:0007669"/>
    <property type="project" value="UniProtKB-KW"/>
</dbReference>
<keyword evidence="7 11" id="KW-1133">Transmembrane helix</keyword>
<dbReference type="GO" id="GO:0036376">
    <property type="term" value="P:sodium ion export across plasma membrane"/>
    <property type="evidence" value="ECO:0007669"/>
    <property type="project" value="InterPro"/>
</dbReference>
<feature type="transmembrane region" description="Helical" evidence="11">
    <location>
        <begin position="161"/>
        <end position="183"/>
    </location>
</feature>
<evidence type="ECO:0000256" key="5">
    <source>
        <dbReference type="ARBA" id="ARBA00022692"/>
    </source>
</evidence>
<name>A0A329E642_VIBDI</name>
<keyword evidence="4" id="KW-1003">Cell membrane</keyword>
<evidence type="ECO:0000313" key="12">
    <source>
        <dbReference type="EMBL" id="RAS59140.1"/>
    </source>
</evidence>
<dbReference type="PANTHER" id="PTHR48086">
    <property type="entry name" value="SODIUM/PROLINE SYMPORTER-RELATED"/>
    <property type="match status" value="1"/>
</dbReference>
<accession>A0A329E642</accession>
<proteinExistence type="inferred from homology"/>
<feature type="transmembrane region" description="Helical" evidence="11">
    <location>
        <begin position="432"/>
        <end position="451"/>
    </location>
</feature>
<dbReference type="InterPro" id="IPR018212">
    <property type="entry name" value="Na/solute_symporter_CS"/>
</dbReference>
<feature type="transmembrane region" description="Helical" evidence="11">
    <location>
        <begin position="80"/>
        <end position="99"/>
    </location>
</feature>
<feature type="transmembrane region" description="Helical" evidence="11">
    <location>
        <begin position="6"/>
        <end position="27"/>
    </location>
</feature>
<dbReference type="Gene3D" id="1.20.1730.10">
    <property type="entry name" value="Sodium/glucose cotransporter"/>
    <property type="match status" value="1"/>
</dbReference>
<evidence type="ECO:0000256" key="8">
    <source>
        <dbReference type="ARBA" id="ARBA00023136"/>
    </source>
</evidence>
<dbReference type="NCBIfam" id="TIGR02119">
    <property type="entry name" value="panF"/>
    <property type="match status" value="1"/>
</dbReference>
<evidence type="ECO:0000256" key="1">
    <source>
        <dbReference type="ARBA" id="ARBA00004141"/>
    </source>
</evidence>
<evidence type="ECO:0000256" key="3">
    <source>
        <dbReference type="ARBA" id="ARBA00022448"/>
    </source>
</evidence>
<dbReference type="EMBL" id="QLTR01000029">
    <property type="protein sequence ID" value="RAS59140.1"/>
    <property type="molecule type" value="Genomic_DNA"/>
</dbReference>
<dbReference type="InterPro" id="IPR001734">
    <property type="entry name" value="Na/solute_symporter"/>
</dbReference>
<gene>
    <name evidence="12" type="ORF">DET48_12952</name>
</gene>
<dbReference type="NCBIfam" id="TIGR00813">
    <property type="entry name" value="sss"/>
    <property type="match status" value="1"/>
</dbReference>
<reference evidence="12 13" key="1">
    <citation type="submission" date="2018-06" db="EMBL/GenBank/DDBJ databases">
        <title>Freshwater and sediment microbial communities from various areas in North America, analyzing microbe dynamics in response to fracking.</title>
        <authorList>
            <person name="Lamendella R."/>
        </authorList>
    </citation>
    <scope>NUCLEOTIDE SEQUENCE [LARGE SCALE GENOMIC DNA]</scope>
    <source>
        <strain evidence="12 13">99A</strain>
    </source>
</reference>
<evidence type="ECO:0000256" key="2">
    <source>
        <dbReference type="ARBA" id="ARBA00006434"/>
    </source>
</evidence>
<dbReference type="GO" id="GO:0015233">
    <property type="term" value="F:pantothenate transmembrane transporter activity"/>
    <property type="evidence" value="ECO:0007669"/>
    <property type="project" value="InterPro"/>
</dbReference>
<feature type="transmembrane region" description="Helical" evidence="11">
    <location>
        <begin position="238"/>
        <end position="258"/>
    </location>
</feature>
<keyword evidence="9" id="KW-0739">Sodium transport</keyword>
<keyword evidence="3" id="KW-0813">Transport</keyword>
<feature type="transmembrane region" description="Helical" evidence="11">
    <location>
        <begin position="457"/>
        <end position="478"/>
    </location>
</feature>
<comment type="similarity">
    <text evidence="2 10">Belongs to the sodium:solute symporter (SSF) (TC 2.A.21) family.</text>
</comment>
<evidence type="ECO:0000256" key="11">
    <source>
        <dbReference type="SAM" id="Phobius"/>
    </source>
</evidence>
<dbReference type="Proteomes" id="UP000248729">
    <property type="component" value="Unassembled WGS sequence"/>
</dbReference>
<dbReference type="GO" id="GO:0005886">
    <property type="term" value="C:plasma membrane"/>
    <property type="evidence" value="ECO:0007669"/>
    <property type="project" value="TreeGrafter"/>
</dbReference>
<keyword evidence="8 11" id="KW-0472">Membrane</keyword>
<keyword evidence="9" id="KW-0406">Ion transport</keyword>
<dbReference type="CDD" id="cd10327">
    <property type="entry name" value="SLC5sbd_PanF"/>
    <property type="match status" value="1"/>
</dbReference>
<feature type="transmembrane region" description="Helical" evidence="11">
    <location>
        <begin position="128"/>
        <end position="149"/>
    </location>
</feature>
<comment type="caution">
    <text evidence="12">The sequence shown here is derived from an EMBL/GenBank/DDBJ whole genome shotgun (WGS) entry which is preliminary data.</text>
</comment>
<evidence type="ECO:0000256" key="7">
    <source>
        <dbReference type="ARBA" id="ARBA00022989"/>
    </source>
</evidence>
<dbReference type="PROSITE" id="PS00457">
    <property type="entry name" value="NA_SOLUT_SYMP_2"/>
    <property type="match status" value="1"/>
</dbReference>
<dbReference type="InterPro" id="IPR038377">
    <property type="entry name" value="Na/Glc_symporter_sf"/>
</dbReference>
<evidence type="ECO:0000256" key="10">
    <source>
        <dbReference type="RuleBase" id="RU362091"/>
    </source>
</evidence>
<evidence type="ECO:0000313" key="13">
    <source>
        <dbReference type="Proteomes" id="UP000248729"/>
    </source>
</evidence>
<evidence type="ECO:0000256" key="9">
    <source>
        <dbReference type="ARBA" id="ARBA00023201"/>
    </source>
</evidence>
<dbReference type="PANTHER" id="PTHR48086:SF4">
    <property type="entry name" value="SODIUM_PANTOTHENATE SYMPORTER"/>
    <property type="match status" value="1"/>
</dbReference>
<feature type="transmembrane region" description="Helical" evidence="11">
    <location>
        <begin position="195"/>
        <end position="213"/>
    </location>
</feature>
<sequence length="495" mass="53259">MAMTNMNSQLIIPLFIYLIAVFALAFLTQRYQKAGNFLTEYFVGSRSMGGFVLAMTLAATYASASSFIGGPGAAYKMGLGWVLLAMIQLPATWLTLGVLGKKFAIEARRHNALTINDMLYARYKSRKVVIFSSLALLLAFFGTMVVQFVGGARLLQTVLGISYQNGLLIFACTVGIYTTIGGFRAVVMTDTIQGVMMVIGTVILLVGVIHAGGSLESLVTKLHAIDPALVSPYGPNHFLSQPFILSFWILVCFGVIGLPQAAVRCMSYKDSTSLHKGMVISTVMIGLLMFGTHLTGALGRALVPEVASPDQIMPTLMMTVLPPMLAGVFLAGPMAAIMSTIDSQLIQASSTLLKDLYINYINPQIVNENNADRKLSRISLWTTGIFASLVFVAATNPPDMIIWLNLVALGGLQAVFLWPLVFGLYWSKASAFGALSSMVIGLGVYISLIMVKPDMAGVHPIVPTMITGLCAFIIGSLVKPQKDVKQSPMPINEQS</sequence>
<organism evidence="12 13">
    <name type="scientific">Vibrio diazotrophicus</name>
    <dbReference type="NCBI Taxonomy" id="685"/>
    <lineage>
        <taxon>Bacteria</taxon>
        <taxon>Pseudomonadati</taxon>
        <taxon>Pseudomonadota</taxon>
        <taxon>Gammaproteobacteria</taxon>
        <taxon>Vibrionales</taxon>
        <taxon>Vibrionaceae</taxon>
        <taxon>Vibrio</taxon>
    </lineage>
</organism>
<feature type="transmembrane region" description="Helical" evidence="11">
    <location>
        <begin position="378"/>
        <end position="395"/>
    </location>
</feature>
<feature type="transmembrane region" description="Helical" evidence="11">
    <location>
        <begin position="315"/>
        <end position="337"/>
    </location>
</feature>
<dbReference type="GO" id="GO:0015081">
    <property type="term" value="F:sodium ion transmembrane transporter activity"/>
    <property type="evidence" value="ECO:0007669"/>
    <property type="project" value="InterPro"/>
</dbReference>
<keyword evidence="6" id="KW-0769">Symport</keyword>
<feature type="transmembrane region" description="Helical" evidence="11">
    <location>
        <begin position="48"/>
        <end position="68"/>
    </location>
</feature>